<organism evidence="1 2">
    <name type="scientific">Streptomyces fructofermentans</name>
    <dbReference type="NCBI Taxonomy" id="152141"/>
    <lineage>
        <taxon>Bacteria</taxon>
        <taxon>Bacillati</taxon>
        <taxon>Actinomycetota</taxon>
        <taxon>Actinomycetes</taxon>
        <taxon>Kitasatosporales</taxon>
        <taxon>Streptomycetaceae</taxon>
        <taxon>Streptomyces</taxon>
    </lineage>
</organism>
<dbReference type="Gene3D" id="3.10.129.10">
    <property type="entry name" value="Hotdog Thioesterase"/>
    <property type="match status" value="1"/>
</dbReference>
<keyword evidence="2" id="KW-1185">Reference proteome</keyword>
<gene>
    <name evidence="1" type="ORF">GCM10010515_08730</name>
</gene>
<dbReference type="RefSeq" id="WP_190033943.1">
    <property type="nucleotide sequence ID" value="NZ_BMWD01000002.1"/>
</dbReference>
<proteinExistence type="predicted"/>
<sequence length="255" mass="26117">MPAVTTFTVDSGFNGPPTSANGGYACGRLAVLAEGAGHLTGPAAVTLHLPVPLDTELEYRVAGRRGHAWQGEDVVASVATAGGEIPVLAPVDQALARAAEARFTGEGHPFPGCFVCGTARADDGLNLRPGEVPGRAGTVACTWSPTPAVAGPDGRVPAEIVWSALDCPGGWTADPVRRPRLLGRMTAELTELPRAGRAYVVVGRLERSEGRTNTNTTALFDAEEGTLLARASALWVAIDAAEAFGDANEAAVGAG</sequence>
<reference evidence="1" key="2">
    <citation type="submission" date="2020-09" db="EMBL/GenBank/DDBJ databases">
        <authorList>
            <person name="Sun Q."/>
            <person name="Ohkuma M."/>
        </authorList>
    </citation>
    <scope>NUCLEOTIDE SEQUENCE</scope>
    <source>
        <strain evidence="1">JCM 4956</strain>
    </source>
</reference>
<accession>A0A918K303</accession>
<reference evidence="1" key="1">
    <citation type="journal article" date="2014" name="Int. J. Syst. Evol. Microbiol.">
        <title>Complete genome sequence of Corynebacterium casei LMG S-19264T (=DSM 44701T), isolated from a smear-ripened cheese.</title>
        <authorList>
            <consortium name="US DOE Joint Genome Institute (JGI-PGF)"/>
            <person name="Walter F."/>
            <person name="Albersmeier A."/>
            <person name="Kalinowski J."/>
            <person name="Ruckert C."/>
        </authorList>
    </citation>
    <scope>NUCLEOTIDE SEQUENCE</scope>
    <source>
        <strain evidence="1">JCM 4956</strain>
    </source>
</reference>
<evidence type="ECO:0000313" key="1">
    <source>
        <dbReference type="EMBL" id="GGX44098.1"/>
    </source>
</evidence>
<name>A0A918K303_9ACTN</name>
<protein>
    <submittedName>
        <fullName evidence="1">Uncharacterized protein</fullName>
    </submittedName>
</protein>
<dbReference type="AlphaFoldDB" id="A0A918K303"/>
<comment type="caution">
    <text evidence="1">The sequence shown here is derived from an EMBL/GenBank/DDBJ whole genome shotgun (WGS) entry which is preliminary data.</text>
</comment>
<dbReference type="EMBL" id="BMWD01000002">
    <property type="protein sequence ID" value="GGX44098.1"/>
    <property type="molecule type" value="Genomic_DNA"/>
</dbReference>
<evidence type="ECO:0000313" key="2">
    <source>
        <dbReference type="Proteomes" id="UP000645555"/>
    </source>
</evidence>
<dbReference type="SUPFAM" id="SSF54637">
    <property type="entry name" value="Thioesterase/thiol ester dehydrase-isomerase"/>
    <property type="match status" value="1"/>
</dbReference>
<dbReference type="Proteomes" id="UP000645555">
    <property type="component" value="Unassembled WGS sequence"/>
</dbReference>
<dbReference type="InterPro" id="IPR029069">
    <property type="entry name" value="HotDog_dom_sf"/>
</dbReference>